<feature type="compositionally biased region" description="Polar residues" evidence="2">
    <location>
        <begin position="505"/>
        <end position="517"/>
    </location>
</feature>
<feature type="region of interest" description="Disordered" evidence="2">
    <location>
        <begin position="378"/>
        <end position="400"/>
    </location>
</feature>
<keyword evidence="4" id="KW-1185">Reference proteome</keyword>
<feature type="region of interest" description="Disordered" evidence="2">
    <location>
        <begin position="1135"/>
        <end position="1174"/>
    </location>
</feature>
<organism evidence="3 4">
    <name type="scientific">Volvox reticuliferus</name>
    <dbReference type="NCBI Taxonomy" id="1737510"/>
    <lineage>
        <taxon>Eukaryota</taxon>
        <taxon>Viridiplantae</taxon>
        <taxon>Chlorophyta</taxon>
        <taxon>core chlorophytes</taxon>
        <taxon>Chlorophyceae</taxon>
        <taxon>CS clade</taxon>
        <taxon>Chlamydomonadales</taxon>
        <taxon>Volvocaceae</taxon>
        <taxon>Volvox</taxon>
    </lineage>
</organism>
<feature type="region of interest" description="Disordered" evidence="2">
    <location>
        <begin position="209"/>
        <end position="230"/>
    </location>
</feature>
<dbReference type="OrthoDB" id="10559543at2759"/>
<comment type="caution">
    <text evidence="3">The sequence shown here is derived from an EMBL/GenBank/DDBJ whole genome shotgun (WGS) entry which is preliminary data.</text>
</comment>
<evidence type="ECO:0000313" key="3">
    <source>
        <dbReference type="EMBL" id="GIL69089.1"/>
    </source>
</evidence>
<feature type="compositionally biased region" description="Polar residues" evidence="2">
    <location>
        <begin position="209"/>
        <end position="227"/>
    </location>
</feature>
<feature type="region of interest" description="Disordered" evidence="2">
    <location>
        <begin position="487"/>
        <end position="527"/>
    </location>
</feature>
<feature type="coiled-coil region" evidence="1">
    <location>
        <begin position="237"/>
        <end position="264"/>
    </location>
</feature>
<feature type="compositionally biased region" description="Low complexity" evidence="2">
    <location>
        <begin position="317"/>
        <end position="329"/>
    </location>
</feature>
<feature type="region of interest" description="Disordered" evidence="2">
    <location>
        <begin position="1201"/>
        <end position="1236"/>
    </location>
</feature>
<name>A0A8J4C0P8_9CHLO</name>
<evidence type="ECO:0000256" key="1">
    <source>
        <dbReference type="SAM" id="Coils"/>
    </source>
</evidence>
<feature type="region of interest" description="Disordered" evidence="2">
    <location>
        <begin position="315"/>
        <end position="336"/>
    </location>
</feature>
<feature type="compositionally biased region" description="Low complexity" evidence="2">
    <location>
        <begin position="1265"/>
        <end position="1282"/>
    </location>
</feature>
<proteinExistence type="predicted"/>
<evidence type="ECO:0000313" key="4">
    <source>
        <dbReference type="Proteomes" id="UP000747110"/>
    </source>
</evidence>
<dbReference type="EMBL" id="BNCP01000001">
    <property type="protein sequence ID" value="GIL69089.1"/>
    <property type="molecule type" value="Genomic_DNA"/>
</dbReference>
<feature type="compositionally biased region" description="Polar residues" evidence="2">
    <location>
        <begin position="698"/>
        <end position="712"/>
    </location>
</feature>
<sequence>MDATTAPAVALVAAAAVSRRRQRTSIRVASLGGFLQQGLDVERAEGGVVNTNADAQSTMFSGNGFLSNRRSVTDYQQQLEHVRQRLIELGPQTTRSLAAVDAALDVPSSFVDIVQSAVNSASPLAEGWAQAGRERQLRDSMHDSFSMVPDLSSLGTMLDANIGHGHGSNAGAAGVAPLAGVPSRHEGAPQVLRFPPVVPFSTPVTEYRQSSMTHVSRNVTPSSTQRSPLEGGLLPPSMTIGEQLAALQDELNKMEETGRRLGARLEAASQSPPTSILETVTAQLSQRHQEAFLRQSAERHQGDARMEPALPVAIPIGDTSTRTGTGTEGEPPDLLSPDPLMQLDLDVATTPPDAQSVAASLAALRSGIQSFIAQHQTSMALRSPSPHGQSLSPSAHQPGSGFHSAAAAVASLSTLLAHVQVLEDYLLGNSVISGLPTPIDMLLPLPRSPAPAAARYAAPVGAATGGARAVAGCSGTAASTTAGSCGVGRYTDGTSTPLEAPSPKTEMSSEAVTTPSDSPLLMATDSPAPQRLSASAGIKHHNFHYRPHNHHMQPGLDKLDQDLRAYPRPHQYQHQHVHHTQKATRRQDLIAADGIVARPFRSSAAHPAISTAAAANADAGAPAGAKPSSGVPSSAGGMGRRVASIHALTYEDSSLSFFSPSLTSLTRAQGLALPPLPGKEGFPSLIAATGIPPGSVAASGTSRMCRPTNATPRGSCPDGDVGVLSVSSVSTQSHRRGEQYDDGSGQLGRSSESPLAPSLDEEAIVLTATPVPRSPTLASEPSEPTFLPPPPQQYRHHIQQHQQFCLVSLSDAAAALAAAVATSEATARSRRGGFCGRIGGAGVGSAAFANGSRMSSPSTPVSDDVCVATPLAFAVTPGVMAGAAPAATPCITPAPLDASAAEQLLRYTNPCFMRTPSASEICAIGPGLHSQNMQHPLHQQQNNEESHIRHDYIDVRPTSLSSAEQQAEPPLLGPGLVQVPAGADGLPALEISDSVDVTDLRAARRRMAGGGLGAVSIEEAPVASVVRVPRSTGRSMPVLATPPPTVSSDEEETCTLMDGVHEQLMKGRRSVAASAGPPLPAPDFAAAAIAPTRDARSISLQGSAAENAVYDSYKADRHATGLLCLPTRSRRFSFRLSSRQSSRSSVVQPSNEIHSQSHIQSQSQGRSHVSAAADDAANVASSGYQQYVHLYSHPYAHSHPQATGSMCDTHRSSLEHSARGTSAGVPPRPPNVGGKEKAAGLLGKIKRAVGNVVGRSSSMRHKSEGSTAGASSSAGTQRGRSTIVTNSISALLTPRPL</sequence>
<keyword evidence="1" id="KW-0175">Coiled coil</keyword>
<feature type="compositionally biased region" description="Basic and acidic residues" evidence="2">
    <location>
        <begin position="1208"/>
        <end position="1218"/>
    </location>
</feature>
<protein>
    <submittedName>
        <fullName evidence="3">Uncharacterized protein</fullName>
    </submittedName>
</protein>
<feature type="region of interest" description="Disordered" evidence="2">
    <location>
        <begin position="1252"/>
        <end position="1297"/>
    </location>
</feature>
<feature type="compositionally biased region" description="Low complexity" evidence="2">
    <location>
        <begin position="718"/>
        <end position="730"/>
    </location>
</feature>
<accession>A0A8J4C0P8</accession>
<feature type="compositionally biased region" description="Polar residues" evidence="2">
    <location>
        <begin position="378"/>
        <end position="397"/>
    </location>
</feature>
<dbReference type="Proteomes" id="UP000747110">
    <property type="component" value="Unassembled WGS sequence"/>
</dbReference>
<reference evidence="3" key="1">
    <citation type="journal article" date="2021" name="Proc. Natl. Acad. Sci. U.S.A.">
        <title>Three genomes in the algal genus Volvox reveal the fate of a haploid sex-determining region after a transition to homothallism.</title>
        <authorList>
            <person name="Yamamoto K."/>
            <person name="Hamaji T."/>
            <person name="Kawai-Toyooka H."/>
            <person name="Matsuzaki R."/>
            <person name="Takahashi F."/>
            <person name="Nishimura Y."/>
            <person name="Kawachi M."/>
            <person name="Noguchi H."/>
            <person name="Minakuchi Y."/>
            <person name="Umen J.G."/>
            <person name="Toyoda A."/>
            <person name="Nozaki H."/>
        </authorList>
    </citation>
    <scope>NUCLEOTIDE SEQUENCE</scope>
    <source>
        <strain evidence="3">NIES-3786</strain>
    </source>
</reference>
<evidence type="ECO:0000256" key="2">
    <source>
        <dbReference type="SAM" id="MobiDB-lite"/>
    </source>
</evidence>
<gene>
    <name evidence="3" type="ORF">Vretifemale_84</name>
</gene>
<feature type="region of interest" description="Disordered" evidence="2">
    <location>
        <begin position="698"/>
        <end position="757"/>
    </location>
</feature>